<dbReference type="PANTHER" id="PTHR31251:SF86">
    <property type="entry name" value="SQUAMOSA PROMOTER-BINDING-LIKE PROTEIN 1"/>
    <property type="match status" value="1"/>
</dbReference>
<evidence type="ECO:0000256" key="5">
    <source>
        <dbReference type="SAM" id="MobiDB-lite"/>
    </source>
</evidence>
<keyword evidence="6" id="KW-0472">Membrane</keyword>
<keyword evidence="3" id="KW-0862">Zinc</keyword>
<evidence type="ECO:0000256" key="4">
    <source>
        <dbReference type="PROSITE-ProRule" id="PRU00470"/>
    </source>
</evidence>
<feature type="region of interest" description="Disordered" evidence="5">
    <location>
        <begin position="273"/>
        <end position="333"/>
    </location>
</feature>
<keyword evidence="9" id="KW-1185">Reference proteome</keyword>
<evidence type="ECO:0000313" key="9">
    <source>
        <dbReference type="Proteomes" id="UP000623129"/>
    </source>
</evidence>
<feature type="domain" description="SBP-type" evidence="7">
    <location>
        <begin position="87"/>
        <end position="174"/>
    </location>
</feature>
<reference evidence="8" key="1">
    <citation type="submission" date="2020-01" db="EMBL/GenBank/DDBJ databases">
        <title>Genome sequence of Kobresia littledalei, the first chromosome-level genome in the family Cyperaceae.</title>
        <authorList>
            <person name="Qu G."/>
        </authorList>
    </citation>
    <scope>NUCLEOTIDE SEQUENCE</scope>
    <source>
        <strain evidence="8">C.B.Clarke</strain>
        <tissue evidence="8">Leaf</tissue>
    </source>
</reference>
<evidence type="ECO:0000256" key="1">
    <source>
        <dbReference type="ARBA" id="ARBA00022723"/>
    </source>
</evidence>
<keyword evidence="2 4" id="KW-0863">Zinc-finger</keyword>
<name>A0A833QEJ3_9POAL</name>
<dbReference type="GO" id="GO:0005634">
    <property type="term" value="C:nucleus"/>
    <property type="evidence" value="ECO:0007669"/>
    <property type="project" value="InterPro"/>
</dbReference>
<comment type="caution">
    <text evidence="8">The sequence shown here is derived from an EMBL/GenBank/DDBJ whole genome shotgun (WGS) entry which is preliminary data.</text>
</comment>
<protein>
    <submittedName>
        <fullName evidence="8">Squamosa promoter-binding-like protein 6</fullName>
    </submittedName>
</protein>
<keyword evidence="6" id="KW-0812">Transmembrane</keyword>
<dbReference type="Gene3D" id="4.10.1100.10">
    <property type="entry name" value="Transcription factor, SBP-box domain"/>
    <property type="match status" value="1"/>
</dbReference>
<evidence type="ECO:0000259" key="7">
    <source>
        <dbReference type="PROSITE" id="PS51141"/>
    </source>
</evidence>
<proteinExistence type="predicted"/>
<evidence type="ECO:0000256" key="2">
    <source>
        <dbReference type="ARBA" id="ARBA00022771"/>
    </source>
</evidence>
<accession>A0A833QEJ3</accession>
<dbReference type="InterPro" id="IPR036893">
    <property type="entry name" value="SBP_sf"/>
</dbReference>
<gene>
    <name evidence="8" type="ORF">FCM35_KLT12644</name>
</gene>
<keyword evidence="1" id="KW-0479">Metal-binding</keyword>
<dbReference type="Proteomes" id="UP000623129">
    <property type="component" value="Unassembled WGS sequence"/>
</dbReference>
<dbReference type="InterPro" id="IPR044817">
    <property type="entry name" value="SBP-like"/>
</dbReference>
<dbReference type="PROSITE" id="PS51141">
    <property type="entry name" value="ZF_SBP"/>
    <property type="match status" value="1"/>
</dbReference>
<keyword evidence="6" id="KW-1133">Transmembrane helix</keyword>
<feature type="compositionally biased region" description="Basic and acidic residues" evidence="5">
    <location>
        <begin position="71"/>
        <end position="85"/>
    </location>
</feature>
<evidence type="ECO:0000256" key="3">
    <source>
        <dbReference type="ARBA" id="ARBA00022833"/>
    </source>
</evidence>
<evidence type="ECO:0000313" key="8">
    <source>
        <dbReference type="EMBL" id="KAF3322655.1"/>
    </source>
</evidence>
<dbReference type="Pfam" id="PF03110">
    <property type="entry name" value="SBP"/>
    <property type="match status" value="1"/>
</dbReference>
<dbReference type="Pfam" id="PF26102">
    <property type="entry name" value="Ig_SPL7"/>
    <property type="match status" value="1"/>
</dbReference>
<dbReference type="SUPFAM" id="SSF103612">
    <property type="entry name" value="SBT domain"/>
    <property type="match status" value="1"/>
</dbReference>
<feature type="region of interest" description="Disordered" evidence="5">
    <location>
        <begin position="1"/>
        <end position="85"/>
    </location>
</feature>
<dbReference type="AlphaFoldDB" id="A0A833QEJ3"/>
<organism evidence="8 9">
    <name type="scientific">Carex littledalei</name>
    <dbReference type="NCBI Taxonomy" id="544730"/>
    <lineage>
        <taxon>Eukaryota</taxon>
        <taxon>Viridiplantae</taxon>
        <taxon>Streptophyta</taxon>
        <taxon>Embryophyta</taxon>
        <taxon>Tracheophyta</taxon>
        <taxon>Spermatophyta</taxon>
        <taxon>Magnoliopsida</taxon>
        <taxon>Liliopsida</taxon>
        <taxon>Poales</taxon>
        <taxon>Cyperaceae</taxon>
        <taxon>Cyperoideae</taxon>
        <taxon>Cariceae</taxon>
        <taxon>Carex</taxon>
        <taxon>Carex subgen. Euthyceras</taxon>
    </lineage>
</organism>
<dbReference type="GO" id="GO:0008270">
    <property type="term" value="F:zinc ion binding"/>
    <property type="evidence" value="ECO:0007669"/>
    <property type="project" value="UniProtKB-KW"/>
</dbReference>
<dbReference type="PANTHER" id="PTHR31251">
    <property type="entry name" value="SQUAMOSA PROMOTER-BINDING-LIKE PROTEIN 4"/>
    <property type="match status" value="1"/>
</dbReference>
<evidence type="ECO:0000256" key="6">
    <source>
        <dbReference type="SAM" id="Phobius"/>
    </source>
</evidence>
<dbReference type="InterPro" id="IPR004333">
    <property type="entry name" value="SBP_dom"/>
</dbReference>
<feature type="transmembrane region" description="Helical" evidence="6">
    <location>
        <begin position="818"/>
        <end position="836"/>
    </location>
</feature>
<feature type="compositionally biased region" description="Acidic residues" evidence="5">
    <location>
        <begin position="290"/>
        <end position="300"/>
    </location>
</feature>
<dbReference type="OrthoDB" id="514967at2759"/>
<dbReference type="GO" id="GO:0003677">
    <property type="term" value="F:DNA binding"/>
    <property type="evidence" value="ECO:0007669"/>
    <property type="project" value="InterPro"/>
</dbReference>
<dbReference type="EMBL" id="SWLB01000024">
    <property type="protein sequence ID" value="KAF3322655.1"/>
    <property type="molecule type" value="Genomic_DNA"/>
</dbReference>
<sequence>MERVSPLQVVYDLNEHPSPSPSASQSHKRALDFLGRNQYPNHDQMGRESGSQPSALYPPPPSGKRSSIPCAEKDSSKGGGGDGERARWMCQVEGCSEDGSGETQLKEYHRRHRVCPVHARAPSVILRGSGTSGSSTLHRFCQQCSKFHALHEFDQDKRSCRRRLHRHNNRRRISNRHNAAAATGPFSLTGFDPDQARGIIAALLHIISTFDLARPDPARDQEFLQRFLASLATSSLSVDISELLQRSAPPASNPGSSSIPPLDLNAAALPSSVNTTDGRIRDFDLNDPIYQDENENEPEPEYEHETDVGDFGDTFHNLSQPSSNDSDSSSVNAQGQTGKVVFKLFGKNPADSPPNLHPEILAWLSHCPIEMESYMKPGCIVLTLYLCLADSAWHELAHNLAYWIERLILIPDHDFWRTGWVYVTLQDQMVFIYNGQLVLEGPLISEHPYQFEILNISPIAVSSTSNVTFYLKGYGLSQSSARFFVAYDGEYLVQGALQDFTEKTGNAVPGIPEAQCVSFSCTIPASNGRGFIEIEEYDHRGLFFPFIVADEAMCIEIRELESEIDLISGQQNVAMEFLQEMGWLLRRAHHRSDVATYPTAFSVLRYRLLMSFAMGREWCSVLKKLLDILFNGDIHLEGCSAEEFVLRESLLFEAVRMKSKPLVAFLLRYKVRSRDCQERYLFTPDMVGPCTDNVLFITPLHLVATIDGAESVLDALTDDPGKIGMKSWMTSRGGDARNQTPAEWARERAHTSYTQLVQNKIDLISKKAQVDAGAPDISIYLRGHLDIEKGYPHCKCHMQQKQVAHRSSMSGFLVHRPAILTLVCIAAVCVCVGLILKTLPVVRYINGPFLWDSLERGTM</sequence>